<evidence type="ECO:0000256" key="3">
    <source>
        <dbReference type="SAM" id="MobiDB-lite"/>
    </source>
</evidence>
<dbReference type="VEuPathDB" id="FungiDB:GW608_A02937"/>
<dbReference type="OMA" id="NEFGPIK"/>
<dbReference type="EMBL" id="LLZZ01000177">
    <property type="protein sequence ID" value="KTA95995.1"/>
    <property type="molecule type" value="Genomic_DNA"/>
</dbReference>
<name>A0A0W0C9C6_CANGB</name>
<comment type="caution">
    <text evidence="5">The sequence shown here is derived from an EMBL/GenBank/DDBJ whole genome shotgun (WGS) entry which is preliminary data.</text>
</comment>
<dbReference type="InterPro" id="IPR000504">
    <property type="entry name" value="RRM_dom"/>
</dbReference>
<accession>A0A0W0C9C6</accession>
<dbReference type="VEuPathDB" id="FungiDB:GVI51_A02959"/>
<evidence type="ECO:0000313" key="5">
    <source>
        <dbReference type="EMBL" id="KTA95995.1"/>
    </source>
</evidence>
<dbReference type="InterPro" id="IPR012677">
    <property type="entry name" value="Nucleotide-bd_a/b_plait_sf"/>
</dbReference>
<dbReference type="SUPFAM" id="SSF54928">
    <property type="entry name" value="RNA-binding domain, RBD"/>
    <property type="match status" value="1"/>
</dbReference>
<evidence type="ECO:0000259" key="4">
    <source>
        <dbReference type="PROSITE" id="PS50102"/>
    </source>
</evidence>
<sequence length="232" mass="25265">MSANLDKSLDEIIGSKKTARPSNRTRAGHAARPKRAAKQINPRRRVVPGRRAVSKPVAAPASAAVARAASLLHGTREARVTVEGLPRDIKQDAVREFFQSQVGGVQRVLLSYNERGQSTGMANVTFRNGELAKKAVAQFSGAPIDGGKSRLRLNIVVDPTVQPARPLTERIRAISRERVVAQKAKPVKGPSKKAAAVKARKQKPKAKKEKQPKKNLEDLDKEMADYFGEGKN</sequence>
<dbReference type="GO" id="GO:0003729">
    <property type="term" value="F:mRNA binding"/>
    <property type="evidence" value="ECO:0007669"/>
    <property type="project" value="TreeGrafter"/>
</dbReference>
<evidence type="ECO:0000313" key="7">
    <source>
        <dbReference type="Proteomes" id="UP000054886"/>
    </source>
</evidence>
<dbReference type="GO" id="GO:0071667">
    <property type="term" value="F:DNA/RNA hybrid binding"/>
    <property type="evidence" value="ECO:0007669"/>
    <property type="project" value="EnsemblFungi"/>
</dbReference>
<dbReference type="Proteomes" id="UP000054886">
    <property type="component" value="Unassembled WGS sequence"/>
</dbReference>
<feature type="region of interest" description="Disordered" evidence="3">
    <location>
        <begin position="181"/>
        <end position="232"/>
    </location>
</feature>
<dbReference type="PANTHER" id="PTHR19965:SF35">
    <property type="entry name" value="RNA ANNEALING PROTEIN YRA1"/>
    <property type="match status" value="1"/>
</dbReference>
<dbReference type="GO" id="GO:0006406">
    <property type="term" value="P:mRNA export from nucleus"/>
    <property type="evidence" value="ECO:0007669"/>
    <property type="project" value="EnsemblFungi"/>
</dbReference>
<feature type="domain" description="RRM" evidence="4">
    <location>
        <begin position="78"/>
        <end position="158"/>
    </location>
</feature>
<dbReference type="PROSITE" id="PS50102">
    <property type="entry name" value="RRM"/>
    <property type="match status" value="1"/>
</dbReference>
<dbReference type="GO" id="GO:1990119">
    <property type="term" value="F:RNA helicase inhibitor activity"/>
    <property type="evidence" value="ECO:0007669"/>
    <property type="project" value="EnsemblFungi"/>
</dbReference>
<proteinExistence type="predicted"/>
<protein>
    <submittedName>
        <fullName evidence="5">RNA annealing protein YRA1</fullName>
    </submittedName>
</protein>
<dbReference type="AlphaFoldDB" id="A0A0W0C9C6"/>
<gene>
    <name evidence="5" type="ORF">AO440_005501</name>
    <name evidence="6" type="ORF">AO440_005715</name>
</gene>
<dbReference type="InterPro" id="IPR051229">
    <property type="entry name" value="ALYREF_mRNA_export"/>
</dbReference>
<dbReference type="VEuPathDB" id="FungiDB:CAGL0A03117g"/>
<organism evidence="5 7">
    <name type="scientific">Candida glabrata</name>
    <name type="common">Yeast</name>
    <name type="synonym">Torulopsis glabrata</name>
    <dbReference type="NCBI Taxonomy" id="5478"/>
    <lineage>
        <taxon>Eukaryota</taxon>
        <taxon>Fungi</taxon>
        <taxon>Dikarya</taxon>
        <taxon>Ascomycota</taxon>
        <taxon>Saccharomycotina</taxon>
        <taxon>Saccharomycetes</taxon>
        <taxon>Saccharomycetales</taxon>
        <taxon>Saccharomycetaceae</taxon>
        <taxon>Nakaseomyces</taxon>
    </lineage>
</organism>
<evidence type="ECO:0000256" key="2">
    <source>
        <dbReference type="PROSITE-ProRule" id="PRU00176"/>
    </source>
</evidence>
<dbReference type="InterPro" id="IPR035979">
    <property type="entry name" value="RBD_domain_sf"/>
</dbReference>
<dbReference type="OrthoDB" id="346839at2759"/>
<evidence type="ECO:0000256" key="1">
    <source>
        <dbReference type="ARBA" id="ARBA00022884"/>
    </source>
</evidence>
<dbReference type="VEuPathDB" id="FungiDB:B1J91_A03117g"/>
<dbReference type="Gene3D" id="3.30.70.330">
    <property type="match status" value="1"/>
</dbReference>
<feature type="compositionally biased region" description="Basic residues" evidence="3">
    <location>
        <begin position="198"/>
        <end position="211"/>
    </location>
</feature>
<reference evidence="5 7" key="1">
    <citation type="submission" date="2015-10" db="EMBL/GenBank/DDBJ databases">
        <title>Draft genomes sequences of Candida glabrata isolates 1A, 1B, 2A, 2B, 3A and 3B.</title>
        <authorList>
            <person name="Haavelsrud O.E."/>
            <person name="Gaustad P."/>
        </authorList>
    </citation>
    <scope>NUCLEOTIDE SEQUENCE [LARGE SCALE GENOMIC DNA]</scope>
    <source>
        <strain evidence="5">910700640</strain>
    </source>
</reference>
<dbReference type="PANTHER" id="PTHR19965">
    <property type="entry name" value="RNA AND EXPORT FACTOR BINDING PROTEIN"/>
    <property type="match status" value="1"/>
</dbReference>
<dbReference type="EMBL" id="LLZZ01000006">
    <property type="protein sequence ID" value="KTB13740.1"/>
    <property type="molecule type" value="Genomic_DNA"/>
</dbReference>
<evidence type="ECO:0000313" key="6">
    <source>
        <dbReference type="EMBL" id="KTB13740.1"/>
    </source>
</evidence>
<dbReference type="GO" id="GO:0006283">
    <property type="term" value="P:transcription-coupled nucleotide-excision repair"/>
    <property type="evidence" value="ECO:0007669"/>
    <property type="project" value="EnsemblFungi"/>
</dbReference>
<dbReference type="GO" id="GO:0000346">
    <property type="term" value="C:transcription export complex"/>
    <property type="evidence" value="ECO:0007669"/>
    <property type="project" value="EnsemblFungi"/>
</dbReference>
<feature type="compositionally biased region" description="Basic residues" evidence="3">
    <location>
        <begin position="26"/>
        <end position="39"/>
    </location>
</feature>
<feature type="compositionally biased region" description="Basic and acidic residues" evidence="3">
    <location>
        <begin position="212"/>
        <end position="232"/>
    </location>
</feature>
<dbReference type="Pfam" id="PF00076">
    <property type="entry name" value="RRM_1"/>
    <property type="match status" value="1"/>
</dbReference>
<dbReference type="SMART" id="SM00360">
    <property type="entry name" value="RRM"/>
    <property type="match status" value="1"/>
</dbReference>
<dbReference type="VEuPathDB" id="FungiDB:GWK60_A03003"/>
<feature type="region of interest" description="Disordered" evidence="3">
    <location>
        <begin position="1"/>
        <end position="39"/>
    </location>
</feature>
<keyword evidence="1 2" id="KW-0694">RNA-binding</keyword>